<gene>
    <name evidence="2" type="ORF">ADIS_0872</name>
</gene>
<organism evidence="2 3">
    <name type="scientific">Lunatimonas lonarensis</name>
    <dbReference type="NCBI Taxonomy" id="1232681"/>
    <lineage>
        <taxon>Bacteria</taxon>
        <taxon>Pseudomonadati</taxon>
        <taxon>Bacteroidota</taxon>
        <taxon>Cytophagia</taxon>
        <taxon>Cytophagales</taxon>
        <taxon>Cyclobacteriaceae</taxon>
    </lineage>
</organism>
<dbReference type="Pfam" id="PF05050">
    <property type="entry name" value="Methyltransf_21"/>
    <property type="match status" value="1"/>
</dbReference>
<dbReference type="PANTHER" id="PTHR34203">
    <property type="entry name" value="METHYLTRANSFERASE, FKBM FAMILY PROTEIN"/>
    <property type="match status" value="1"/>
</dbReference>
<feature type="domain" description="Methyltransferase FkbM" evidence="1">
    <location>
        <begin position="97"/>
        <end position="243"/>
    </location>
</feature>
<dbReference type="GO" id="GO:0032259">
    <property type="term" value="P:methylation"/>
    <property type="evidence" value="ECO:0007669"/>
    <property type="project" value="UniProtKB-KW"/>
</dbReference>
<name>R7ZXG1_9BACT</name>
<dbReference type="NCBIfam" id="TIGR01444">
    <property type="entry name" value="fkbM_fam"/>
    <property type="match status" value="1"/>
</dbReference>
<evidence type="ECO:0000313" key="2">
    <source>
        <dbReference type="EMBL" id="EON78698.1"/>
    </source>
</evidence>
<keyword evidence="2" id="KW-0489">Methyltransferase</keyword>
<dbReference type="STRING" id="1232681.ADIS_0872"/>
<accession>R7ZXG1</accession>
<evidence type="ECO:0000313" key="3">
    <source>
        <dbReference type="Proteomes" id="UP000013909"/>
    </source>
</evidence>
<dbReference type="PANTHER" id="PTHR34203:SF15">
    <property type="entry name" value="SLL1173 PROTEIN"/>
    <property type="match status" value="1"/>
</dbReference>
<comment type="caution">
    <text evidence="2">The sequence shown here is derived from an EMBL/GenBank/DDBJ whole genome shotgun (WGS) entry which is preliminary data.</text>
</comment>
<dbReference type="InterPro" id="IPR052514">
    <property type="entry name" value="SAM-dependent_MTase"/>
</dbReference>
<dbReference type="AlphaFoldDB" id="R7ZXG1"/>
<dbReference type="InterPro" id="IPR006342">
    <property type="entry name" value="FkbM_mtfrase"/>
</dbReference>
<dbReference type="GO" id="GO:0008168">
    <property type="term" value="F:methyltransferase activity"/>
    <property type="evidence" value="ECO:0007669"/>
    <property type="project" value="UniProtKB-KW"/>
</dbReference>
<keyword evidence="3" id="KW-1185">Reference proteome</keyword>
<dbReference type="EMBL" id="AQHR01000025">
    <property type="protein sequence ID" value="EON78698.1"/>
    <property type="molecule type" value="Genomic_DNA"/>
</dbReference>
<proteinExistence type="predicted"/>
<dbReference type="SUPFAM" id="SSF53335">
    <property type="entry name" value="S-adenosyl-L-methionine-dependent methyltransferases"/>
    <property type="match status" value="1"/>
</dbReference>
<reference evidence="2 3" key="1">
    <citation type="submission" date="2013-02" db="EMBL/GenBank/DDBJ databases">
        <title>A novel strain isolated from Lonar lake, Maharashtra, India.</title>
        <authorList>
            <person name="Singh A."/>
        </authorList>
    </citation>
    <scope>NUCLEOTIDE SEQUENCE [LARGE SCALE GENOMIC DNA]</scope>
    <source>
        <strain evidence="2 3">AK24</strain>
    </source>
</reference>
<dbReference type="InterPro" id="IPR029063">
    <property type="entry name" value="SAM-dependent_MTases_sf"/>
</dbReference>
<dbReference type="Proteomes" id="UP000013909">
    <property type="component" value="Unassembled WGS sequence"/>
</dbReference>
<evidence type="ECO:0000259" key="1">
    <source>
        <dbReference type="Pfam" id="PF05050"/>
    </source>
</evidence>
<dbReference type="Gene3D" id="3.40.50.150">
    <property type="entry name" value="Vaccinia Virus protein VP39"/>
    <property type="match status" value="1"/>
</dbReference>
<protein>
    <submittedName>
        <fullName evidence="2">Putative methyltransferase</fullName>
    </submittedName>
</protein>
<keyword evidence="2" id="KW-0808">Transferase</keyword>
<sequence length="268" mass="30691">MELTIVEGEMPSVISGEFFLLRNFVRYLYFYSNRCAVYKKSGIDVVADNFEQITSINFPCSGVLRKGSVGDRYVFKEIFESEVYKLPFPYSVKTVVDLGANIGLFSLYVKSKFPQSRIIAVEPDEDNIALFSKNTQHLEGIELEEAGIWHSDTKLDINRKYKYPCTFFMEENKINGTIKGVCMDTLVHKYGLSRIDLLKVDIEGGERALFSRNYAGWLKRVKIVQIEVHDSRAPGAGQAFFQAVMEVFGLFYYFIRGNVTTIVNRRIP</sequence>